<dbReference type="Proteomes" id="UP000077115">
    <property type="component" value="Unassembled WGS sequence"/>
</dbReference>
<dbReference type="OrthoDB" id="10658448at2759"/>
<dbReference type="PROSITE" id="PS01031">
    <property type="entry name" value="SHSP"/>
    <property type="match status" value="1"/>
</dbReference>
<evidence type="ECO:0000256" key="2">
    <source>
        <dbReference type="RuleBase" id="RU003616"/>
    </source>
</evidence>
<dbReference type="InterPro" id="IPR008978">
    <property type="entry name" value="HSP20-like_chaperone"/>
</dbReference>
<proteinExistence type="inferred from homology"/>
<sequence length="197" mass="22742">MICINPHQIIHHPMLVPMRERSNESAVERLLFYRQPTSNYHMPYAMYALCPDTREKQETSQKDDASQILEDILALKTQKFTTKETVETQKTDSTLASQKTVQAPQSNHKITYQIPIPEPITRDELELDLDASRRMLILKGNHDSENFSTSFTRQFHISDSADISKLSASFADHLLHVEFERLEEVTSDPNVQRISIE</sequence>
<dbReference type="InterPro" id="IPR002068">
    <property type="entry name" value="A-crystallin/Hsp20_dom"/>
</dbReference>
<evidence type="ECO:0000259" key="3">
    <source>
        <dbReference type="PROSITE" id="PS01031"/>
    </source>
</evidence>
<reference evidence="4 5" key="1">
    <citation type="submission" date="2006-10" db="EMBL/GenBank/DDBJ databases">
        <title>The Genome Sequence of Batrachochytrium dendrobatidis JEL423.</title>
        <authorList>
            <consortium name="The Broad Institute Genome Sequencing Platform"/>
            <person name="Birren B."/>
            <person name="Lander E."/>
            <person name="Galagan J."/>
            <person name="Cuomo C."/>
            <person name="Devon K."/>
            <person name="Jaffe D."/>
            <person name="Butler J."/>
            <person name="Alvarez P."/>
            <person name="Gnerre S."/>
            <person name="Grabherr M."/>
            <person name="Kleber M."/>
            <person name="Mauceli E."/>
            <person name="Brockman W."/>
            <person name="Young S."/>
            <person name="LaButti K."/>
            <person name="Sykes S."/>
            <person name="DeCaprio D."/>
            <person name="Crawford M."/>
            <person name="Koehrsen M."/>
            <person name="Engels R."/>
            <person name="Montgomery P."/>
            <person name="Pearson M."/>
            <person name="Howarth C."/>
            <person name="Larson L."/>
            <person name="White J."/>
            <person name="O'Leary S."/>
            <person name="Kodira C."/>
            <person name="Zeng Q."/>
            <person name="Yandava C."/>
            <person name="Alvarado L."/>
            <person name="Longcore J."/>
            <person name="James T."/>
        </authorList>
    </citation>
    <scope>NUCLEOTIDE SEQUENCE [LARGE SCALE GENOMIC DNA]</scope>
    <source>
        <strain evidence="4 5">JEL423</strain>
    </source>
</reference>
<evidence type="ECO:0000313" key="5">
    <source>
        <dbReference type="Proteomes" id="UP000077115"/>
    </source>
</evidence>
<gene>
    <name evidence="4" type="ORF">BDEG_26893</name>
</gene>
<dbReference type="EMBL" id="DS022310">
    <property type="protein sequence ID" value="OAJ43540.1"/>
    <property type="molecule type" value="Genomic_DNA"/>
</dbReference>
<reference evidence="4 5" key="2">
    <citation type="submission" date="2016-05" db="EMBL/GenBank/DDBJ databases">
        <title>Lineage-specific infection strategies underlie the spectrum of fungal disease in amphibians.</title>
        <authorList>
            <person name="Cuomo C.A."/>
            <person name="Farrer R.A."/>
            <person name="James T."/>
            <person name="Longcore J."/>
            <person name="Birren B."/>
        </authorList>
    </citation>
    <scope>NUCLEOTIDE SEQUENCE [LARGE SCALE GENOMIC DNA]</scope>
    <source>
        <strain evidence="4 5">JEL423</strain>
    </source>
</reference>
<feature type="domain" description="SHSP" evidence="3">
    <location>
        <begin position="92"/>
        <end position="197"/>
    </location>
</feature>
<dbReference type="VEuPathDB" id="FungiDB:BDEG_26893"/>
<evidence type="ECO:0000256" key="1">
    <source>
        <dbReference type="PROSITE-ProRule" id="PRU00285"/>
    </source>
</evidence>
<dbReference type="AlphaFoldDB" id="A0A177WVT9"/>
<name>A0A177WVT9_BATDL</name>
<dbReference type="SUPFAM" id="SSF49764">
    <property type="entry name" value="HSP20-like chaperones"/>
    <property type="match status" value="1"/>
</dbReference>
<organism evidence="4 5">
    <name type="scientific">Batrachochytrium dendrobatidis (strain JEL423)</name>
    <dbReference type="NCBI Taxonomy" id="403673"/>
    <lineage>
        <taxon>Eukaryota</taxon>
        <taxon>Fungi</taxon>
        <taxon>Fungi incertae sedis</taxon>
        <taxon>Chytridiomycota</taxon>
        <taxon>Chytridiomycota incertae sedis</taxon>
        <taxon>Chytridiomycetes</taxon>
        <taxon>Rhizophydiales</taxon>
        <taxon>Rhizophydiales incertae sedis</taxon>
        <taxon>Batrachochytrium</taxon>
    </lineage>
</organism>
<comment type="similarity">
    <text evidence="1 2">Belongs to the small heat shock protein (HSP20) family.</text>
</comment>
<dbReference type="Gene3D" id="2.60.40.790">
    <property type="match status" value="1"/>
</dbReference>
<dbReference type="Pfam" id="PF00011">
    <property type="entry name" value="HSP20"/>
    <property type="match status" value="1"/>
</dbReference>
<evidence type="ECO:0000313" key="4">
    <source>
        <dbReference type="EMBL" id="OAJ43540.1"/>
    </source>
</evidence>
<protein>
    <recommendedName>
        <fullName evidence="3">SHSP domain-containing protein</fullName>
    </recommendedName>
</protein>
<dbReference type="CDD" id="cd00298">
    <property type="entry name" value="ACD_sHsps_p23-like"/>
    <property type="match status" value="1"/>
</dbReference>
<accession>A0A177WVT9</accession>